<dbReference type="AlphaFoldDB" id="A0A914WY19"/>
<feature type="chain" id="PRO_5037391818" evidence="2">
    <location>
        <begin position="20"/>
        <end position="59"/>
    </location>
</feature>
<keyword evidence="3" id="KW-1185">Reference proteome</keyword>
<dbReference type="WBParaSite" id="PSAMB.scaffold569size46957.g7018.t1">
    <property type="protein sequence ID" value="PSAMB.scaffold569size46957.g7018.t1"/>
    <property type="gene ID" value="PSAMB.scaffold569size46957.g7018"/>
</dbReference>
<feature type="compositionally biased region" description="Polar residues" evidence="1">
    <location>
        <begin position="50"/>
        <end position="59"/>
    </location>
</feature>
<organism evidence="3 4">
    <name type="scientific">Plectus sambesii</name>
    <dbReference type="NCBI Taxonomy" id="2011161"/>
    <lineage>
        <taxon>Eukaryota</taxon>
        <taxon>Metazoa</taxon>
        <taxon>Ecdysozoa</taxon>
        <taxon>Nematoda</taxon>
        <taxon>Chromadorea</taxon>
        <taxon>Plectida</taxon>
        <taxon>Plectina</taxon>
        <taxon>Plectoidea</taxon>
        <taxon>Plectidae</taxon>
        <taxon>Plectus</taxon>
    </lineage>
</organism>
<accession>A0A914WY19</accession>
<evidence type="ECO:0000256" key="1">
    <source>
        <dbReference type="SAM" id="MobiDB-lite"/>
    </source>
</evidence>
<sequence length="59" mass="6525">MKLLIFLPLLLFITAKVSGEMEPPSETIPDNIKLDNMANEEQSPPHDSSHSMSTGKTDK</sequence>
<feature type="signal peptide" evidence="2">
    <location>
        <begin position="1"/>
        <end position="19"/>
    </location>
</feature>
<keyword evidence="2" id="KW-0732">Signal</keyword>
<protein>
    <submittedName>
        <fullName evidence="4">Uncharacterized protein</fullName>
    </submittedName>
</protein>
<evidence type="ECO:0000256" key="2">
    <source>
        <dbReference type="SAM" id="SignalP"/>
    </source>
</evidence>
<dbReference type="Proteomes" id="UP000887566">
    <property type="component" value="Unplaced"/>
</dbReference>
<evidence type="ECO:0000313" key="4">
    <source>
        <dbReference type="WBParaSite" id="PSAMB.scaffold569size46957.g7018.t1"/>
    </source>
</evidence>
<evidence type="ECO:0000313" key="3">
    <source>
        <dbReference type="Proteomes" id="UP000887566"/>
    </source>
</evidence>
<feature type="region of interest" description="Disordered" evidence="1">
    <location>
        <begin position="20"/>
        <end position="59"/>
    </location>
</feature>
<reference evidence="4" key="1">
    <citation type="submission" date="2022-11" db="UniProtKB">
        <authorList>
            <consortium name="WormBaseParasite"/>
        </authorList>
    </citation>
    <scope>IDENTIFICATION</scope>
</reference>
<name>A0A914WY19_9BILA</name>
<proteinExistence type="predicted"/>